<evidence type="ECO:0000313" key="2">
    <source>
        <dbReference type="EMBL" id="TFY68273.1"/>
    </source>
</evidence>
<feature type="compositionally biased region" description="Low complexity" evidence="1">
    <location>
        <begin position="67"/>
        <end position="77"/>
    </location>
</feature>
<reference evidence="2 3" key="1">
    <citation type="submission" date="2019-01" db="EMBL/GenBank/DDBJ databases">
        <title>Genome sequencing of the rare red list fungi Fomitopsis rosea.</title>
        <authorList>
            <person name="Buettner E."/>
            <person name="Kellner H."/>
        </authorList>
    </citation>
    <scope>NUCLEOTIDE SEQUENCE [LARGE SCALE GENOMIC DNA]</scope>
    <source>
        <strain evidence="2 3">DSM 105464</strain>
    </source>
</reference>
<feature type="compositionally biased region" description="Basic and acidic residues" evidence="1">
    <location>
        <begin position="286"/>
        <end position="398"/>
    </location>
</feature>
<feature type="compositionally biased region" description="Polar residues" evidence="1">
    <location>
        <begin position="204"/>
        <end position="214"/>
    </location>
</feature>
<feature type="compositionally biased region" description="Basic and acidic residues" evidence="1">
    <location>
        <begin position="474"/>
        <end position="484"/>
    </location>
</feature>
<feature type="region of interest" description="Disordered" evidence="1">
    <location>
        <begin position="1"/>
        <end position="703"/>
    </location>
</feature>
<feature type="compositionally biased region" description="Basic and acidic residues" evidence="1">
    <location>
        <begin position="136"/>
        <end position="159"/>
    </location>
</feature>
<sequence length="1436" mass="160389">MSELRQRSTDAGEHDAPTRRVRKVPRKPDEDVSYAALARGDPNRAERDVDSDDELGNSNMRRRPGKGKSVQKQASSKKSAKTAQPAESNSTGAMASSRNPGTKRTNTGVSGKGKSAQSATNSSQHEGDAGDADVESTSRDGTRAQEHDEPTPAAREESVVAHTAKSGDFPDNRQMITSEHATGAKPKLTPSTSRRSQIAEDAQNETQSDATSGTPAIAVEQRRDRDERDVRRNRDGRAEQEWHDEQDTRTSRQDRDEENGRGERDGRGQWDGRRTSQQGSGDESEEHGQRDGRGRGRWDGRGHSQQDRRDHGHDSRGQRDIRDGRGSYGQRDEHDERNQRDERDQRDEREESVQQNRREERDLHNLQDGQGEQHARAGWAGRDERDRRDHERDASDSAREEEDDEREGTLATKTQPRRRLVPYVDVPQPSYRAALSGQRVVLGTLASPDPADETNPKTSSVAGTRRIAPTSLNDPDHDRSHSSDDTALIPTRIARRSNSSRITRDSTYSSDDAPRTIRTQTGTALHSSSSRVGQDRVASREYDGDHFDGDELFGPSDNVGGHDGEDEPGDEEEDRGNGAEAEERDIPSESDGSGSDYSATIRERKKREARAIRQTVDTSEEDEELDAEMQNDLVADEMIHPQPERRRIQPAGAPVPVLSARDKGKGRADAYQPSNADSPPLEDWAEQPPPPQNKPGPLSDSAKAEISDFGTRIIEEAEELARKYGKPRREILVAAGLGVKGSRGPNSANMYRKWYKAHHPKPEGMSAEEYRQKSNRAYKELFADIESSDEISHALVMKPIVAWCEENEKEKLAEPRSTRSITSRMKAWRDQLTAIVRHMQPHVWSLITDTARKAASYCNLEDVEVVGAIVYTGSDPAAIQMSALFGSSDNVRQLIQDNNINVRKILDMLTTAFKRGELTSDGWSLNIGSEDANGVRTKPRVGQGPRDFYRQMIGQVLMFQLQELDETATKMPWENWCNFAYKKQIRIDNWAEGVPPPGPGFDVKRLSQEELRQLCEPYVNRKNGTATRYPTVVEWPSQDKDLLKTGDPEQVALIPLVRDTSGWNLRTLRDSSEYTKASRPGKSKSSQRRVPGSGRERLLGQWLRKIRRRCGGNTCAYIAENGATHPPAAGPSQERPSKFFQEWHAALEEQGQLASRAVYGTHQTVDAPVPAAVPTRQREIKRLFRVVEKELAATPCVGVTHPLYAEWKELQQQYGKLQAQYHKSVRICSTYLIRTMHIFHPEAFTGPDGVQANTALTEILRVVRMMQEDAKRVEYLLYDLQDEIEAFPARVMHVANASGRAKPRGLSGWLKKLRTSLTRPVKVLLKALGRCSTRPNGHIRLGSSENVASCSEKHHAAQTAQSSVPSTTAYQCQLLVDTLSDLIDTSQLIERACHDVHQAIYLGSITSSALIRGEYMRAASQGSAQLYAHLDLVARM</sequence>
<name>A0A4Y9Z324_9APHY</name>
<feature type="compositionally biased region" description="Basic and acidic residues" evidence="1">
    <location>
        <begin position="533"/>
        <end position="549"/>
    </location>
</feature>
<evidence type="ECO:0000313" key="3">
    <source>
        <dbReference type="Proteomes" id="UP000298390"/>
    </source>
</evidence>
<feature type="compositionally biased region" description="Polar residues" evidence="1">
    <location>
        <begin position="517"/>
        <end position="532"/>
    </location>
</feature>
<accession>A0A4Y9Z324</accession>
<evidence type="ECO:0000256" key="1">
    <source>
        <dbReference type="SAM" id="MobiDB-lite"/>
    </source>
</evidence>
<gene>
    <name evidence="2" type="ORF">EVJ58_g1110</name>
</gene>
<comment type="caution">
    <text evidence="2">The sequence shown here is derived from an EMBL/GenBank/DDBJ whole genome shotgun (WGS) entry which is preliminary data.</text>
</comment>
<proteinExistence type="predicted"/>
<feature type="compositionally biased region" description="Acidic residues" evidence="1">
    <location>
        <begin position="564"/>
        <end position="574"/>
    </location>
</feature>
<feature type="compositionally biased region" description="Basic and acidic residues" evidence="1">
    <location>
        <begin position="637"/>
        <end position="647"/>
    </location>
</feature>
<feature type="compositionally biased region" description="Basic and acidic residues" evidence="1">
    <location>
        <begin position="1"/>
        <end position="18"/>
    </location>
</feature>
<dbReference type="EMBL" id="SEKV01000034">
    <property type="protein sequence ID" value="TFY68273.1"/>
    <property type="molecule type" value="Genomic_DNA"/>
</dbReference>
<feature type="region of interest" description="Disordered" evidence="1">
    <location>
        <begin position="1071"/>
        <end position="1094"/>
    </location>
</feature>
<feature type="compositionally biased region" description="Basic and acidic residues" evidence="1">
    <location>
        <begin position="220"/>
        <end position="274"/>
    </location>
</feature>
<protein>
    <submittedName>
        <fullName evidence="2">Uncharacterized protein</fullName>
    </submittedName>
</protein>
<dbReference type="Proteomes" id="UP000298390">
    <property type="component" value="Unassembled WGS sequence"/>
</dbReference>
<feature type="compositionally biased region" description="Polar residues" evidence="1">
    <location>
        <begin position="85"/>
        <end position="124"/>
    </location>
</feature>
<organism evidence="2 3">
    <name type="scientific">Rhodofomes roseus</name>
    <dbReference type="NCBI Taxonomy" id="34475"/>
    <lineage>
        <taxon>Eukaryota</taxon>
        <taxon>Fungi</taxon>
        <taxon>Dikarya</taxon>
        <taxon>Basidiomycota</taxon>
        <taxon>Agaricomycotina</taxon>
        <taxon>Agaricomycetes</taxon>
        <taxon>Polyporales</taxon>
        <taxon>Rhodofomes</taxon>
    </lineage>
</organism>
<feature type="compositionally biased region" description="Acidic residues" evidence="1">
    <location>
        <begin position="618"/>
        <end position="629"/>
    </location>
</feature>
<feature type="compositionally biased region" description="Polar residues" evidence="1">
    <location>
        <begin position="496"/>
        <end position="510"/>
    </location>
</feature>